<keyword evidence="8 11" id="KW-0521">NADP</keyword>
<keyword evidence="4" id="KW-0800">Toxin</keyword>
<gene>
    <name evidence="12" type="ORF">EXN66_Car003128</name>
</gene>
<dbReference type="Proteomes" id="UP000503349">
    <property type="component" value="Chromosome 3"/>
</dbReference>
<evidence type="ECO:0000256" key="5">
    <source>
        <dbReference type="ARBA" id="ARBA00022676"/>
    </source>
</evidence>
<reference evidence="12 13" key="1">
    <citation type="submission" date="2019-02" db="EMBL/GenBank/DDBJ databases">
        <title>Opniocepnalus argus genome.</title>
        <authorList>
            <person name="Zhou C."/>
            <person name="Xiao S."/>
        </authorList>
    </citation>
    <scope>NUCLEOTIDE SEQUENCE [LARGE SCALE GENOMIC DNA]</scope>
    <source>
        <strain evidence="12">OARG1902GOOAL</strain>
        <tissue evidence="12">Muscle</tissue>
    </source>
</reference>
<dbReference type="Gene3D" id="3.90.176.10">
    <property type="entry name" value="Toxin ADP-ribosyltransferase, Chain A, domain 1"/>
    <property type="match status" value="1"/>
</dbReference>
<dbReference type="InterPro" id="IPR050999">
    <property type="entry name" value="ADP-ribosyltransferase_ARG"/>
</dbReference>
<reference evidence="13" key="2">
    <citation type="submission" date="2019-02" db="EMBL/GenBank/DDBJ databases">
        <title>Opniocepnalus argus Var Kimnra genome.</title>
        <authorList>
            <person name="Zhou C."/>
            <person name="Xiao S."/>
        </authorList>
    </citation>
    <scope>NUCLEOTIDE SEQUENCE [LARGE SCALE GENOMIC DNA]</scope>
</reference>
<protein>
    <recommendedName>
        <fullName evidence="11">NAD(P)(+)--arginine ADP-ribosyltransferase</fullName>
        <ecNumber evidence="11">2.4.2.31</ecNumber>
    </recommendedName>
    <alternativeName>
        <fullName evidence="11">Mono(ADP-ribosyl)transferase</fullName>
    </alternativeName>
</protein>
<evidence type="ECO:0000256" key="6">
    <source>
        <dbReference type="ARBA" id="ARBA00022679"/>
    </source>
</evidence>
<keyword evidence="9" id="KW-0843">Virulence</keyword>
<evidence type="ECO:0000256" key="2">
    <source>
        <dbReference type="ARBA" id="ARBA00009558"/>
    </source>
</evidence>
<dbReference type="InterPro" id="IPR000768">
    <property type="entry name" value="ART"/>
</dbReference>
<proteinExistence type="inferred from homology"/>
<evidence type="ECO:0000256" key="4">
    <source>
        <dbReference type="ARBA" id="ARBA00022656"/>
    </source>
</evidence>
<evidence type="ECO:0000256" key="1">
    <source>
        <dbReference type="ARBA" id="ARBA00004613"/>
    </source>
</evidence>
<dbReference type="GO" id="GO:0003950">
    <property type="term" value="F:NAD+ poly-ADP-ribosyltransferase activity"/>
    <property type="evidence" value="ECO:0007669"/>
    <property type="project" value="TreeGrafter"/>
</dbReference>
<dbReference type="GO" id="GO:0005576">
    <property type="term" value="C:extracellular region"/>
    <property type="evidence" value="ECO:0007669"/>
    <property type="project" value="UniProtKB-SubCell"/>
</dbReference>
<dbReference type="AlphaFoldDB" id="A0A6G1PBP9"/>
<dbReference type="PANTHER" id="PTHR10339:SF25">
    <property type="entry name" value="SECRETED EXOENZYME S"/>
    <property type="match status" value="1"/>
</dbReference>
<dbReference type="SUPFAM" id="SSF56399">
    <property type="entry name" value="ADP-ribosylation"/>
    <property type="match status" value="1"/>
</dbReference>
<sequence>MVFLLYHDPFLILQPPKQTGALPLDMAADSIDDMYEGCRSEAASVIDLYGVFEWHFNRNFSFAWALAERRAKKPVHKHLKEEHAIVLDIYTQCKHVQQHFDKAVRTGEKKYSTYGFKFHYFYFYLTDAIQLLLHNQTSCRVTYHRTWKQFNHIVINTNIRFGAFILAASAKQSFDLNGNVSCFEI</sequence>
<evidence type="ECO:0000313" key="13">
    <source>
        <dbReference type="Proteomes" id="UP000503349"/>
    </source>
</evidence>
<dbReference type="Pfam" id="PF01129">
    <property type="entry name" value="ART"/>
    <property type="match status" value="1"/>
</dbReference>
<evidence type="ECO:0000256" key="11">
    <source>
        <dbReference type="RuleBase" id="RU361228"/>
    </source>
</evidence>
<dbReference type="EMBL" id="CM015714">
    <property type="protein sequence ID" value="KAF3687456.1"/>
    <property type="molecule type" value="Genomic_DNA"/>
</dbReference>
<evidence type="ECO:0000256" key="7">
    <source>
        <dbReference type="ARBA" id="ARBA00022695"/>
    </source>
</evidence>
<comment type="catalytic activity">
    <reaction evidence="10 11">
        <text>L-arginyl-[protein] + NAD(+) = N(omega)-(ADP-D-ribosyl)-L-arginyl-[protein] + nicotinamide + H(+)</text>
        <dbReference type="Rhea" id="RHEA:19149"/>
        <dbReference type="Rhea" id="RHEA-COMP:10532"/>
        <dbReference type="Rhea" id="RHEA-COMP:15087"/>
        <dbReference type="ChEBI" id="CHEBI:15378"/>
        <dbReference type="ChEBI" id="CHEBI:17154"/>
        <dbReference type="ChEBI" id="CHEBI:29965"/>
        <dbReference type="ChEBI" id="CHEBI:57540"/>
        <dbReference type="ChEBI" id="CHEBI:142554"/>
        <dbReference type="EC" id="2.4.2.31"/>
    </reaction>
</comment>
<keyword evidence="7" id="KW-0548">Nucleotidyltransferase</keyword>
<accession>A0A6G1PBP9</accession>
<keyword evidence="3" id="KW-0964">Secreted</keyword>
<dbReference type="GO" id="GO:0106274">
    <property type="term" value="F:NAD+-protein-arginine ADP-ribosyltransferase activity"/>
    <property type="evidence" value="ECO:0007669"/>
    <property type="project" value="UniProtKB-EC"/>
</dbReference>
<evidence type="ECO:0000256" key="10">
    <source>
        <dbReference type="ARBA" id="ARBA00047597"/>
    </source>
</evidence>
<keyword evidence="11" id="KW-0520">NAD</keyword>
<evidence type="ECO:0000256" key="3">
    <source>
        <dbReference type="ARBA" id="ARBA00022525"/>
    </source>
</evidence>
<comment type="subcellular location">
    <subcellularLocation>
        <location evidence="1">Secreted</location>
    </subcellularLocation>
</comment>
<evidence type="ECO:0000256" key="9">
    <source>
        <dbReference type="ARBA" id="ARBA00023026"/>
    </source>
</evidence>
<keyword evidence="13" id="KW-1185">Reference proteome</keyword>
<keyword evidence="6 11" id="KW-0808">Transferase</keyword>
<evidence type="ECO:0000256" key="8">
    <source>
        <dbReference type="ARBA" id="ARBA00022857"/>
    </source>
</evidence>
<keyword evidence="5 11" id="KW-0328">Glycosyltransferase</keyword>
<dbReference type="PANTHER" id="PTHR10339">
    <property type="entry name" value="ADP-RIBOSYLTRANSFERASE"/>
    <property type="match status" value="1"/>
</dbReference>
<dbReference type="GO" id="GO:0090729">
    <property type="term" value="F:toxin activity"/>
    <property type="evidence" value="ECO:0007669"/>
    <property type="project" value="UniProtKB-KW"/>
</dbReference>
<dbReference type="PRINTS" id="PR00970">
    <property type="entry name" value="RIBTRNSFRASE"/>
</dbReference>
<comment type="similarity">
    <text evidence="2 11">Belongs to the Arg-specific ADP-ribosyltransferase family.</text>
</comment>
<evidence type="ECO:0000313" key="12">
    <source>
        <dbReference type="EMBL" id="KAF3687456.1"/>
    </source>
</evidence>
<dbReference type="GO" id="GO:0016779">
    <property type="term" value="F:nucleotidyltransferase activity"/>
    <property type="evidence" value="ECO:0007669"/>
    <property type="project" value="UniProtKB-KW"/>
</dbReference>
<organism evidence="12 13">
    <name type="scientific">Channa argus</name>
    <name type="common">Northern snakehead</name>
    <name type="synonym">Ophicephalus argus</name>
    <dbReference type="NCBI Taxonomy" id="215402"/>
    <lineage>
        <taxon>Eukaryota</taxon>
        <taxon>Metazoa</taxon>
        <taxon>Chordata</taxon>
        <taxon>Craniata</taxon>
        <taxon>Vertebrata</taxon>
        <taxon>Euteleostomi</taxon>
        <taxon>Actinopterygii</taxon>
        <taxon>Neopterygii</taxon>
        <taxon>Teleostei</taxon>
        <taxon>Neoteleostei</taxon>
        <taxon>Acanthomorphata</taxon>
        <taxon>Anabantaria</taxon>
        <taxon>Anabantiformes</taxon>
        <taxon>Channoidei</taxon>
        <taxon>Channidae</taxon>
        <taxon>Channa</taxon>
    </lineage>
</organism>
<name>A0A6G1PBP9_CHAAH</name>
<dbReference type="EC" id="2.4.2.31" evidence="11"/>